<feature type="domain" description="Thiamine phosphate synthase/TenI" evidence="12">
    <location>
        <begin position="3"/>
        <end position="166"/>
    </location>
</feature>
<feature type="binding site" evidence="9">
    <location>
        <begin position="17"/>
        <end position="21"/>
    </location>
    <ligand>
        <name>4-amino-2-methyl-5-(diphosphooxymethyl)pyrimidine</name>
        <dbReference type="ChEBI" id="CHEBI:57841"/>
    </ligand>
</feature>
<dbReference type="Gene3D" id="3.20.20.70">
    <property type="entry name" value="Aldolase class I"/>
    <property type="match status" value="1"/>
</dbReference>
<gene>
    <name evidence="9" type="primary">thiE</name>
    <name evidence="13" type="ORF">DSOL_4702</name>
</gene>
<dbReference type="Pfam" id="PF02581">
    <property type="entry name" value="TMP-TENI"/>
    <property type="match status" value="1"/>
</dbReference>
<protein>
    <recommendedName>
        <fullName evidence="9">Thiamine-phosphate synthase</fullName>
        <shortName evidence="9">TP synthase</shortName>
        <shortName evidence="9">TPS</shortName>
        <ecNumber evidence="9">2.5.1.3</ecNumber>
    </recommendedName>
    <alternativeName>
        <fullName evidence="9">Thiamine-phosphate pyrophosphorylase</fullName>
        <shortName evidence="9">TMP pyrophosphorylase</shortName>
        <shortName evidence="9">TMP-PPase</shortName>
    </alternativeName>
</protein>
<dbReference type="GO" id="GO:0005737">
    <property type="term" value="C:cytoplasm"/>
    <property type="evidence" value="ECO:0007669"/>
    <property type="project" value="TreeGrafter"/>
</dbReference>
<dbReference type="PANTHER" id="PTHR20857">
    <property type="entry name" value="THIAMINE-PHOSPHATE PYROPHOSPHORYLASE"/>
    <property type="match status" value="1"/>
</dbReference>
<dbReference type="InterPro" id="IPR022998">
    <property type="entry name" value="ThiamineP_synth_TenI"/>
</dbReference>
<evidence type="ECO:0000256" key="8">
    <source>
        <dbReference type="ARBA" id="ARBA00047883"/>
    </source>
</evidence>
<evidence type="ECO:0000256" key="10">
    <source>
        <dbReference type="RuleBase" id="RU003826"/>
    </source>
</evidence>
<comment type="cofactor">
    <cofactor evidence="9">
        <name>Mg(2+)</name>
        <dbReference type="ChEBI" id="CHEBI:18420"/>
    </cofactor>
    <text evidence="9">Binds 1 Mg(2+) ion per subunit.</text>
</comment>
<dbReference type="EC" id="2.5.1.3" evidence="9"/>
<comment type="pathway">
    <text evidence="1 9 11">Cofactor biosynthesis; thiamine diphosphate biosynthesis; thiamine phosphate from 4-amino-2-methyl-5-diphosphomethylpyrimidine and 4-methyl-5-(2-phosphoethyl)-thiazole: step 1/1.</text>
</comment>
<dbReference type="EMBL" id="MLBF01000063">
    <property type="protein sequence ID" value="OLN27121.1"/>
    <property type="molecule type" value="Genomic_DNA"/>
</dbReference>
<dbReference type="NCBIfam" id="TIGR00693">
    <property type="entry name" value="thiE"/>
    <property type="match status" value="1"/>
</dbReference>
<evidence type="ECO:0000256" key="1">
    <source>
        <dbReference type="ARBA" id="ARBA00005165"/>
    </source>
</evidence>
<evidence type="ECO:0000256" key="2">
    <source>
        <dbReference type="ARBA" id="ARBA00022679"/>
    </source>
</evidence>
<dbReference type="AlphaFoldDB" id="A0A1Q8QIG5"/>
<dbReference type="GO" id="GO:0009229">
    <property type="term" value="P:thiamine diphosphate biosynthetic process"/>
    <property type="evidence" value="ECO:0007669"/>
    <property type="project" value="UniProtKB-UniRule"/>
</dbReference>
<comment type="similarity">
    <text evidence="9 10">Belongs to the thiamine-phosphate synthase family.</text>
</comment>
<feature type="binding site" evidence="9">
    <location>
        <position position="87"/>
    </location>
    <ligand>
        <name>4-amino-2-methyl-5-(diphosphooxymethyl)pyrimidine</name>
        <dbReference type="ChEBI" id="CHEBI:57841"/>
    </ligand>
</feature>
<keyword evidence="3 9" id="KW-0479">Metal-binding</keyword>
<keyword evidence="4 9" id="KW-0460">Magnesium</keyword>
<comment type="function">
    <text evidence="9">Condenses 4-methyl-5-(beta-hydroxyethyl)thiazole monophosphate (THZ-P) and 2-methyl-4-amino-5-hydroxymethyl pyrimidine pyrophosphate (HMP-PP) to form thiamine monophosphate (TMP).</text>
</comment>
<dbReference type="GO" id="GO:0000287">
    <property type="term" value="F:magnesium ion binding"/>
    <property type="evidence" value="ECO:0007669"/>
    <property type="project" value="UniProtKB-UniRule"/>
</dbReference>
<evidence type="ECO:0000256" key="6">
    <source>
        <dbReference type="ARBA" id="ARBA00047334"/>
    </source>
</evidence>
<feature type="binding site" evidence="9">
    <location>
        <position position="116"/>
    </location>
    <ligand>
        <name>4-amino-2-methyl-5-(diphosphooxymethyl)pyrimidine</name>
        <dbReference type="ChEBI" id="CHEBI:57841"/>
    </ligand>
</feature>
<organism evidence="13 14">
    <name type="scientific">Desulfosporosinus metallidurans</name>
    <dbReference type="NCBI Taxonomy" id="1888891"/>
    <lineage>
        <taxon>Bacteria</taxon>
        <taxon>Bacillati</taxon>
        <taxon>Bacillota</taxon>
        <taxon>Clostridia</taxon>
        <taxon>Eubacteriales</taxon>
        <taxon>Desulfitobacteriaceae</taxon>
        <taxon>Desulfosporosinus</taxon>
    </lineage>
</organism>
<comment type="catalytic activity">
    <reaction evidence="7 9 10">
        <text>2-(2-carboxy-4-methylthiazol-5-yl)ethyl phosphate + 4-amino-2-methyl-5-(diphosphooxymethyl)pyrimidine + 2 H(+) = thiamine phosphate + CO2 + diphosphate</text>
        <dbReference type="Rhea" id="RHEA:47848"/>
        <dbReference type="ChEBI" id="CHEBI:15378"/>
        <dbReference type="ChEBI" id="CHEBI:16526"/>
        <dbReference type="ChEBI" id="CHEBI:33019"/>
        <dbReference type="ChEBI" id="CHEBI:37575"/>
        <dbReference type="ChEBI" id="CHEBI:57841"/>
        <dbReference type="ChEBI" id="CHEBI:62890"/>
        <dbReference type="EC" id="2.5.1.3"/>
    </reaction>
</comment>
<dbReference type="InterPro" id="IPR013785">
    <property type="entry name" value="Aldolase_TIM"/>
</dbReference>
<dbReference type="InterPro" id="IPR034291">
    <property type="entry name" value="TMP_synthase"/>
</dbReference>
<feature type="binding site" evidence="9">
    <location>
        <position position="69"/>
    </location>
    <ligand>
        <name>Mg(2+)</name>
        <dbReference type="ChEBI" id="CHEBI:18420"/>
    </ligand>
</feature>
<dbReference type="FunFam" id="3.20.20.70:FF:000096">
    <property type="entry name" value="Thiamine-phosphate synthase"/>
    <property type="match status" value="1"/>
</dbReference>
<dbReference type="InterPro" id="IPR036206">
    <property type="entry name" value="ThiamineP_synth_sf"/>
</dbReference>
<sequence>MAQSVEQAIQGGVTLVQLREKSVSTREFLELSLRVKEITTHYHIPLITNDRLDIALAVDADGLHIGQDDLPMIKARELLPNKIIGVSVSTLAEALLAQQQGADYVGVGAVFSTPTKTDAAEVSLDQLELIKKSVTIPVVAIGGINESNLRQVMAKGIDGVAVVSAILAKENILDTARHLHELLKK</sequence>
<dbReference type="Proteomes" id="UP000186102">
    <property type="component" value="Unassembled WGS sequence"/>
</dbReference>
<feature type="binding site" evidence="9">
    <location>
        <begin position="113"/>
        <end position="115"/>
    </location>
    <ligand>
        <name>2-[(2R,5Z)-2-carboxy-4-methylthiazol-5(2H)-ylidene]ethyl phosphate</name>
        <dbReference type="ChEBI" id="CHEBI:62899"/>
    </ligand>
</feature>
<accession>A0A1Q8QIG5</accession>
<evidence type="ECO:0000256" key="7">
    <source>
        <dbReference type="ARBA" id="ARBA00047851"/>
    </source>
</evidence>
<comment type="catalytic activity">
    <reaction evidence="6 9 10">
        <text>4-methyl-5-(2-phosphooxyethyl)-thiazole + 4-amino-2-methyl-5-(diphosphooxymethyl)pyrimidine + H(+) = thiamine phosphate + diphosphate</text>
        <dbReference type="Rhea" id="RHEA:22328"/>
        <dbReference type="ChEBI" id="CHEBI:15378"/>
        <dbReference type="ChEBI" id="CHEBI:33019"/>
        <dbReference type="ChEBI" id="CHEBI:37575"/>
        <dbReference type="ChEBI" id="CHEBI:57841"/>
        <dbReference type="ChEBI" id="CHEBI:58296"/>
        <dbReference type="EC" id="2.5.1.3"/>
    </reaction>
</comment>
<evidence type="ECO:0000259" key="12">
    <source>
        <dbReference type="Pfam" id="PF02581"/>
    </source>
</evidence>
<feature type="binding site" evidence="9">
    <location>
        <position position="49"/>
    </location>
    <ligand>
        <name>4-amino-2-methyl-5-(diphosphooxymethyl)pyrimidine</name>
        <dbReference type="ChEBI" id="CHEBI:57841"/>
    </ligand>
</feature>
<evidence type="ECO:0000256" key="11">
    <source>
        <dbReference type="RuleBase" id="RU004253"/>
    </source>
</evidence>
<reference evidence="13 14" key="1">
    <citation type="submission" date="2016-09" db="EMBL/GenBank/DDBJ databases">
        <title>Complete genome of Desulfosporosinus sp. OL.</title>
        <authorList>
            <person name="Mardanov A."/>
            <person name="Beletsky A."/>
            <person name="Panova A."/>
            <person name="Karnachuk O."/>
            <person name="Ravin N."/>
        </authorList>
    </citation>
    <scope>NUCLEOTIDE SEQUENCE [LARGE SCALE GENOMIC DNA]</scope>
    <source>
        <strain evidence="13 14">OL</strain>
    </source>
</reference>
<feature type="binding site" evidence="9">
    <location>
        <position position="143"/>
    </location>
    <ligand>
        <name>2-[(2R,5Z)-2-carboxy-4-methylthiazol-5(2H)-ylidene]ethyl phosphate</name>
        <dbReference type="ChEBI" id="CHEBI:62899"/>
    </ligand>
</feature>
<dbReference type="CDD" id="cd00564">
    <property type="entry name" value="TMP_TenI"/>
    <property type="match status" value="1"/>
</dbReference>
<evidence type="ECO:0000256" key="4">
    <source>
        <dbReference type="ARBA" id="ARBA00022842"/>
    </source>
</evidence>
<dbReference type="STRING" id="1888891.DSOL_4702"/>
<feature type="binding site" evidence="9">
    <location>
        <begin position="163"/>
        <end position="164"/>
    </location>
    <ligand>
        <name>2-[(2R,5Z)-2-carboxy-4-methylthiazol-5(2H)-ylidene]ethyl phosphate</name>
        <dbReference type="ChEBI" id="CHEBI:62899"/>
    </ligand>
</feature>
<proteinExistence type="inferred from homology"/>
<keyword evidence="14" id="KW-1185">Reference proteome</keyword>
<evidence type="ECO:0000256" key="9">
    <source>
        <dbReference type="HAMAP-Rule" id="MF_00097"/>
    </source>
</evidence>
<dbReference type="GO" id="GO:0009228">
    <property type="term" value="P:thiamine biosynthetic process"/>
    <property type="evidence" value="ECO:0007669"/>
    <property type="project" value="UniProtKB-KW"/>
</dbReference>
<evidence type="ECO:0000256" key="5">
    <source>
        <dbReference type="ARBA" id="ARBA00022977"/>
    </source>
</evidence>
<evidence type="ECO:0000313" key="13">
    <source>
        <dbReference type="EMBL" id="OLN27121.1"/>
    </source>
</evidence>
<feature type="binding site" evidence="9">
    <location>
        <position position="50"/>
    </location>
    <ligand>
        <name>Mg(2+)</name>
        <dbReference type="ChEBI" id="CHEBI:18420"/>
    </ligand>
</feature>
<dbReference type="SUPFAM" id="SSF51391">
    <property type="entry name" value="Thiamin phosphate synthase"/>
    <property type="match status" value="1"/>
</dbReference>
<dbReference type="PANTHER" id="PTHR20857:SF23">
    <property type="entry name" value="THIAMINE BIOSYNTHETIC BIFUNCTIONAL ENZYME"/>
    <property type="match status" value="1"/>
</dbReference>
<keyword evidence="5 9" id="KW-0784">Thiamine biosynthesis</keyword>
<evidence type="ECO:0000313" key="14">
    <source>
        <dbReference type="Proteomes" id="UP000186102"/>
    </source>
</evidence>
<dbReference type="UniPathway" id="UPA00060">
    <property type="reaction ID" value="UER00141"/>
</dbReference>
<comment type="caution">
    <text evidence="13">The sequence shown here is derived from an EMBL/GenBank/DDBJ whole genome shotgun (WGS) entry which is preliminary data.</text>
</comment>
<keyword evidence="2 9" id="KW-0808">Transferase</keyword>
<dbReference type="GO" id="GO:0004789">
    <property type="term" value="F:thiamine-phosphate diphosphorylase activity"/>
    <property type="evidence" value="ECO:0007669"/>
    <property type="project" value="UniProtKB-UniRule"/>
</dbReference>
<dbReference type="HAMAP" id="MF_00097">
    <property type="entry name" value="TMP_synthase"/>
    <property type="match status" value="1"/>
</dbReference>
<name>A0A1Q8QIG5_9FIRM</name>
<evidence type="ECO:0000256" key="3">
    <source>
        <dbReference type="ARBA" id="ARBA00022723"/>
    </source>
</evidence>
<comment type="catalytic activity">
    <reaction evidence="8 9 10">
        <text>2-[(2R,5Z)-2-carboxy-4-methylthiazol-5(2H)-ylidene]ethyl phosphate + 4-amino-2-methyl-5-(diphosphooxymethyl)pyrimidine + 2 H(+) = thiamine phosphate + CO2 + diphosphate</text>
        <dbReference type="Rhea" id="RHEA:47844"/>
        <dbReference type="ChEBI" id="CHEBI:15378"/>
        <dbReference type="ChEBI" id="CHEBI:16526"/>
        <dbReference type="ChEBI" id="CHEBI:33019"/>
        <dbReference type="ChEBI" id="CHEBI:37575"/>
        <dbReference type="ChEBI" id="CHEBI:57841"/>
        <dbReference type="ChEBI" id="CHEBI:62899"/>
        <dbReference type="EC" id="2.5.1.3"/>
    </reaction>
</comment>